<dbReference type="PROSITE" id="PS50109">
    <property type="entry name" value="HIS_KIN"/>
    <property type="match status" value="1"/>
</dbReference>
<comment type="caution">
    <text evidence="10">The sequence shown here is derived from an EMBL/GenBank/DDBJ whole genome shotgun (WGS) entry which is preliminary data.</text>
</comment>
<dbReference type="Gene3D" id="3.30.565.10">
    <property type="entry name" value="Histidine kinase-like ATPase, C-terminal domain"/>
    <property type="match status" value="1"/>
</dbReference>
<evidence type="ECO:0000256" key="3">
    <source>
        <dbReference type="ARBA" id="ARBA00022741"/>
    </source>
</evidence>
<keyword evidence="7" id="KW-0378">Hydrolase</keyword>
<dbReference type="EC" id="2.7.13.3" evidence="7"/>
<evidence type="ECO:0000313" key="10">
    <source>
        <dbReference type="EMBL" id="MBD3920812.1"/>
    </source>
</evidence>
<dbReference type="Proteomes" id="UP000609346">
    <property type="component" value="Unassembled WGS sequence"/>
</dbReference>
<keyword evidence="5 7" id="KW-0067">ATP-binding</keyword>
<evidence type="ECO:0000256" key="4">
    <source>
        <dbReference type="ARBA" id="ARBA00022777"/>
    </source>
</evidence>
<dbReference type="SUPFAM" id="SSF55874">
    <property type="entry name" value="ATPase domain of HSP90 chaperone/DNA topoisomerase II/histidine kinase"/>
    <property type="match status" value="1"/>
</dbReference>
<dbReference type="InterPro" id="IPR003594">
    <property type="entry name" value="HATPase_dom"/>
</dbReference>
<reference evidence="10 11" key="1">
    <citation type="submission" date="2020-09" db="EMBL/GenBank/DDBJ databases">
        <title>Paenibacillus sp. strain PR3 16S rRNA gene Genome sequencing and assembly.</title>
        <authorList>
            <person name="Kim J."/>
        </authorList>
    </citation>
    <scope>NUCLEOTIDE SEQUENCE [LARGE SCALE GENOMIC DNA]</scope>
    <source>
        <strain evidence="10 11">PR3</strain>
    </source>
</reference>
<accession>A0ABR8N0G0</accession>
<feature type="coiled-coil region" evidence="8">
    <location>
        <begin position="30"/>
        <end position="78"/>
    </location>
</feature>
<name>A0ABR8N0G0_9BACL</name>
<dbReference type="InterPro" id="IPR005467">
    <property type="entry name" value="His_kinase_dom"/>
</dbReference>
<keyword evidence="7" id="KW-0963">Cytoplasm</keyword>
<protein>
    <recommendedName>
        <fullName evidence="7">Signal transduction histidine-protein kinase/phosphatase DegS</fullName>
        <ecNumber evidence="7">2.7.13.3</ecNumber>
        <ecNumber evidence="7">3.1.3.-</ecNumber>
    </recommendedName>
</protein>
<dbReference type="InterPro" id="IPR016381">
    <property type="entry name" value="Sig_transdc_His_kinase_DegS"/>
</dbReference>
<evidence type="ECO:0000256" key="8">
    <source>
        <dbReference type="SAM" id="Coils"/>
    </source>
</evidence>
<gene>
    <name evidence="10" type="ORF">H8B09_18745</name>
</gene>
<dbReference type="RefSeq" id="WP_191205077.1">
    <property type="nucleotide sequence ID" value="NZ_JACXZA010000004.1"/>
</dbReference>
<keyword evidence="3 7" id="KW-0547">Nucleotide-binding</keyword>
<dbReference type="Pfam" id="PF02518">
    <property type="entry name" value="HATPase_c"/>
    <property type="match status" value="1"/>
</dbReference>
<sequence>MDNRINDINRIISNAINVMEDSKVQIFEICESARQELQMLELELNTVIQETSEIIKKADELERQYRLARIRLTEVSRDFVKYNEHDIKAAYEKATQIQIEKIMVAEKEQHLKARRDELQKRVKNVDLSIERAQTIHSQINVVLEYLSGDLNHVTRILESAKNRQLIGLKIILAQEEERKRMARDIHDGPAQSLANLVLRMEIAERMIVKQEFQMVQHELIDLKAQVRSGLEEIRKIIFNLRPMALDDLGLVPTLRKYVQDFEEKTRIRTTFETVGREIRLPSAMEAGIYRLVQEAFTNVMKHANATYVSLEMTYQAQLVKFIVSDNGIGFQAEHQEPISTNGAHFGLIGMRERVELLEGRMDIESIKNQGTKIIIQVPINAQDRKE</sequence>
<dbReference type="Pfam" id="PF07730">
    <property type="entry name" value="HisKA_3"/>
    <property type="match status" value="1"/>
</dbReference>
<dbReference type="Pfam" id="PF05384">
    <property type="entry name" value="DegS"/>
    <property type="match status" value="1"/>
</dbReference>
<dbReference type="EMBL" id="JACXZA010000004">
    <property type="protein sequence ID" value="MBD3920812.1"/>
    <property type="molecule type" value="Genomic_DNA"/>
</dbReference>
<evidence type="ECO:0000256" key="5">
    <source>
        <dbReference type="ARBA" id="ARBA00022840"/>
    </source>
</evidence>
<keyword evidence="11" id="KW-1185">Reference proteome</keyword>
<dbReference type="InterPro" id="IPR036890">
    <property type="entry name" value="HATPase_C_sf"/>
</dbReference>
<dbReference type="EC" id="3.1.3.-" evidence="7"/>
<evidence type="ECO:0000256" key="2">
    <source>
        <dbReference type="ARBA" id="ARBA00022679"/>
    </source>
</evidence>
<dbReference type="InterPro" id="IPR050482">
    <property type="entry name" value="Sensor_HK_TwoCompSys"/>
</dbReference>
<keyword evidence="2 7" id="KW-0808">Transferase</keyword>
<dbReference type="InterPro" id="IPR011712">
    <property type="entry name" value="Sig_transdc_His_kin_sub3_dim/P"/>
</dbReference>
<proteinExistence type="predicted"/>
<dbReference type="PANTHER" id="PTHR24421:SF55">
    <property type="entry name" value="SENSOR HISTIDINE KINASE YDFH"/>
    <property type="match status" value="1"/>
</dbReference>
<dbReference type="PANTHER" id="PTHR24421">
    <property type="entry name" value="NITRATE/NITRITE SENSOR PROTEIN NARX-RELATED"/>
    <property type="match status" value="1"/>
</dbReference>
<feature type="domain" description="Histidine kinase" evidence="9">
    <location>
        <begin position="288"/>
        <end position="381"/>
    </location>
</feature>
<dbReference type="Gene3D" id="1.20.5.1930">
    <property type="match status" value="1"/>
</dbReference>
<comment type="catalytic activity">
    <reaction evidence="1 7">
        <text>ATP + protein L-histidine = ADP + protein N-phospho-L-histidine.</text>
        <dbReference type="EC" id="2.7.13.3"/>
    </reaction>
</comment>
<evidence type="ECO:0000256" key="7">
    <source>
        <dbReference type="PIRNR" id="PIRNR003169"/>
    </source>
</evidence>
<evidence type="ECO:0000256" key="6">
    <source>
        <dbReference type="ARBA" id="ARBA00023012"/>
    </source>
</evidence>
<dbReference type="CDD" id="cd16917">
    <property type="entry name" value="HATPase_UhpB-NarQ-NarX-like"/>
    <property type="match status" value="1"/>
</dbReference>
<evidence type="ECO:0000313" key="11">
    <source>
        <dbReference type="Proteomes" id="UP000609346"/>
    </source>
</evidence>
<dbReference type="GO" id="GO:0016301">
    <property type="term" value="F:kinase activity"/>
    <property type="evidence" value="ECO:0007669"/>
    <property type="project" value="UniProtKB-KW"/>
</dbReference>
<keyword evidence="4 7" id="KW-0418">Kinase</keyword>
<evidence type="ECO:0000256" key="1">
    <source>
        <dbReference type="ARBA" id="ARBA00000085"/>
    </source>
</evidence>
<organism evidence="10 11">
    <name type="scientific">Paenibacillus terricola</name>
    <dbReference type="NCBI Taxonomy" id="2763503"/>
    <lineage>
        <taxon>Bacteria</taxon>
        <taxon>Bacillati</taxon>
        <taxon>Bacillota</taxon>
        <taxon>Bacilli</taxon>
        <taxon>Bacillales</taxon>
        <taxon>Paenibacillaceae</taxon>
        <taxon>Paenibacillus</taxon>
    </lineage>
</organism>
<keyword evidence="8" id="KW-0175">Coiled coil</keyword>
<dbReference type="InterPro" id="IPR008595">
    <property type="entry name" value="DegS"/>
</dbReference>
<comment type="subcellular location">
    <subcellularLocation>
        <location evidence="7">Cytoplasm</location>
    </subcellularLocation>
</comment>
<evidence type="ECO:0000259" key="9">
    <source>
        <dbReference type="PROSITE" id="PS50109"/>
    </source>
</evidence>
<dbReference type="SMART" id="SM00387">
    <property type="entry name" value="HATPase_c"/>
    <property type="match status" value="1"/>
</dbReference>
<comment type="function">
    <text evidence="7">Member of the two-component regulatory system DegS/DegU, which plays an important role in the transition growth phase.</text>
</comment>
<keyword evidence="7" id="KW-0904">Protein phosphatase</keyword>
<dbReference type="PIRSF" id="PIRSF003169">
    <property type="entry name" value="STHK_DegS"/>
    <property type="match status" value="1"/>
</dbReference>
<keyword evidence="6 7" id="KW-0902">Two-component regulatory system</keyword>